<feature type="region of interest" description="Disordered" evidence="1">
    <location>
        <begin position="1"/>
        <end position="23"/>
    </location>
</feature>
<dbReference type="EMBL" id="GBXM01072164">
    <property type="protein sequence ID" value="JAH36413.1"/>
    <property type="molecule type" value="Transcribed_RNA"/>
</dbReference>
<protein>
    <submittedName>
        <fullName evidence="2">Uncharacterized protein</fullName>
    </submittedName>
</protein>
<evidence type="ECO:0000313" key="2">
    <source>
        <dbReference type="EMBL" id="JAH36413.1"/>
    </source>
</evidence>
<accession>A0A0E9S7B4</accession>
<sequence>MDQETLPACSGYTFTEKEERRKG</sequence>
<reference evidence="2" key="2">
    <citation type="journal article" date="2015" name="Fish Shellfish Immunol.">
        <title>Early steps in the European eel (Anguilla anguilla)-Vibrio vulnificus interaction in the gills: Role of the RtxA13 toxin.</title>
        <authorList>
            <person name="Callol A."/>
            <person name="Pajuelo D."/>
            <person name="Ebbesson L."/>
            <person name="Teles M."/>
            <person name="MacKenzie S."/>
            <person name="Amaro C."/>
        </authorList>
    </citation>
    <scope>NUCLEOTIDE SEQUENCE</scope>
</reference>
<name>A0A0E9S7B4_ANGAN</name>
<organism evidence="2">
    <name type="scientific">Anguilla anguilla</name>
    <name type="common">European freshwater eel</name>
    <name type="synonym">Muraena anguilla</name>
    <dbReference type="NCBI Taxonomy" id="7936"/>
    <lineage>
        <taxon>Eukaryota</taxon>
        <taxon>Metazoa</taxon>
        <taxon>Chordata</taxon>
        <taxon>Craniata</taxon>
        <taxon>Vertebrata</taxon>
        <taxon>Euteleostomi</taxon>
        <taxon>Actinopterygii</taxon>
        <taxon>Neopterygii</taxon>
        <taxon>Teleostei</taxon>
        <taxon>Anguilliformes</taxon>
        <taxon>Anguillidae</taxon>
        <taxon>Anguilla</taxon>
    </lineage>
</organism>
<evidence type="ECO:0000256" key="1">
    <source>
        <dbReference type="SAM" id="MobiDB-lite"/>
    </source>
</evidence>
<dbReference type="AlphaFoldDB" id="A0A0E9S7B4"/>
<reference evidence="2" key="1">
    <citation type="submission" date="2014-11" db="EMBL/GenBank/DDBJ databases">
        <authorList>
            <person name="Amaro Gonzalez C."/>
        </authorList>
    </citation>
    <scope>NUCLEOTIDE SEQUENCE</scope>
</reference>
<proteinExistence type="predicted"/>